<feature type="signal peptide" evidence="1">
    <location>
        <begin position="1"/>
        <end position="18"/>
    </location>
</feature>
<dbReference type="Proteomes" id="UP000824681">
    <property type="component" value="Chromosome"/>
</dbReference>
<reference evidence="2 3" key="1">
    <citation type="journal article" date="2021" name="ACS Chem. Biol.">
        <title>Genomic-Led Discovery of a Novel Glycopeptide Antibiotic by Nonomuraea coxensis DSM 45129.</title>
        <authorList>
            <person name="Yushchuk O."/>
            <person name="Vior N.M."/>
            <person name="Andreo-Vidal A."/>
            <person name="Berini F."/>
            <person name="Ruckert C."/>
            <person name="Busche T."/>
            <person name="Binda E."/>
            <person name="Kalinowski J."/>
            <person name="Truman A.W."/>
            <person name="Marinelli F."/>
        </authorList>
    </citation>
    <scope>NUCLEOTIDE SEQUENCE [LARGE SCALE GENOMIC DNA]</scope>
    <source>
        <strain evidence="2 3">DSM 45129</strain>
    </source>
</reference>
<dbReference type="EMBL" id="CP068985">
    <property type="protein sequence ID" value="QYC45930.1"/>
    <property type="molecule type" value="Genomic_DNA"/>
</dbReference>
<sequence length="54" mass="6036">MMMSMRPRCLLGISSSMAELMAAYSPPMPKPVMNRHRKNHHALNENAVISVAAR</sequence>
<evidence type="ECO:0000313" key="2">
    <source>
        <dbReference type="EMBL" id="QYC45930.1"/>
    </source>
</evidence>
<gene>
    <name evidence="2" type="ORF">Nocox_41950</name>
</gene>
<evidence type="ECO:0000256" key="1">
    <source>
        <dbReference type="SAM" id="SignalP"/>
    </source>
</evidence>
<keyword evidence="1" id="KW-0732">Signal</keyword>
<proteinExistence type="predicted"/>
<evidence type="ECO:0000313" key="3">
    <source>
        <dbReference type="Proteomes" id="UP000824681"/>
    </source>
</evidence>
<name>A0ABX8UE99_9ACTN</name>
<evidence type="ECO:0008006" key="4">
    <source>
        <dbReference type="Google" id="ProtNLM"/>
    </source>
</evidence>
<protein>
    <recommendedName>
        <fullName evidence="4">Secreted protein</fullName>
    </recommendedName>
</protein>
<keyword evidence="3" id="KW-1185">Reference proteome</keyword>
<feature type="chain" id="PRO_5046052312" description="Secreted protein" evidence="1">
    <location>
        <begin position="19"/>
        <end position="54"/>
    </location>
</feature>
<organism evidence="2 3">
    <name type="scientific">Nonomuraea coxensis DSM 45129</name>
    <dbReference type="NCBI Taxonomy" id="1122611"/>
    <lineage>
        <taxon>Bacteria</taxon>
        <taxon>Bacillati</taxon>
        <taxon>Actinomycetota</taxon>
        <taxon>Actinomycetes</taxon>
        <taxon>Streptosporangiales</taxon>
        <taxon>Streptosporangiaceae</taxon>
        <taxon>Nonomuraea</taxon>
    </lineage>
</organism>
<accession>A0ABX8UE99</accession>